<keyword evidence="3" id="KW-1185">Reference proteome</keyword>
<dbReference type="Proteomes" id="UP001215361">
    <property type="component" value="Segment"/>
</dbReference>
<organism evidence="2 3">
    <name type="scientific">Pseudomonas phage vB_PaeP_P1G</name>
    <dbReference type="NCBI Taxonomy" id="3025372"/>
    <lineage>
        <taxon>Viruses</taxon>
        <taxon>Duplodnaviria</taxon>
        <taxon>Heunggongvirae</taxon>
        <taxon>Uroviricota</taxon>
        <taxon>Caudoviricetes</taxon>
        <taxon>Autographivirales</taxon>
        <taxon>Autoscriptoviridae</taxon>
        <taxon>Krylovirinae</taxon>
        <taxon>Phikmvvirus</taxon>
        <taxon>Phikmvvirus P1G</taxon>
    </lineage>
</organism>
<evidence type="ECO:0000256" key="1">
    <source>
        <dbReference type="SAM" id="MobiDB-lite"/>
    </source>
</evidence>
<proteinExistence type="predicted"/>
<reference evidence="2 3" key="1">
    <citation type="submission" date="2023-01" db="EMBL/GenBank/DDBJ databases">
        <title>Complete genome of the Pseudomonas phage vB_PaeP_P1G.</title>
        <authorList>
            <person name="Pires D.P."/>
            <person name="Ferreira M."/>
            <person name="Costa M.J."/>
            <person name="Brandao A."/>
            <person name="Azeredo J."/>
            <person name="Santos S."/>
        </authorList>
    </citation>
    <scope>NUCLEOTIDE SEQUENCE [LARGE SCALE GENOMIC DNA]</scope>
</reference>
<accession>A0AAF0BYF7</accession>
<feature type="compositionally biased region" description="Polar residues" evidence="1">
    <location>
        <begin position="1"/>
        <end position="14"/>
    </location>
</feature>
<evidence type="ECO:0000313" key="2">
    <source>
        <dbReference type="EMBL" id="WCS66234.1"/>
    </source>
</evidence>
<feature type="region of interest" description="Disordered" evidence="1">
    <location>
        <begin position="1"/>
        <end position="55"/>
    </location>
</feature>
<evidence type="ECO:0000313" key="3">
    <source>
        <dbReference type="Proteomes" id="UP001215361"/>
    </source>
</evidence>
<name>A0AAF0BYF7_9CAUD</name>
<dbReference type="EMBL" id="OQ230793">
    <property type="protein sequence ID" value="WCS66234.1"/>
    <property type="molecule type" value="Genomic_DNA"/>
</dbReference>
<protein>
    <submittedName>
        <fullName evidence="2">Uncharacterized protein</fullName>
    </submittedName>
</protein>
<gene>
    <name evidence="2" type="ORF">vBPaePP1G_004</name>
</gene>
<sequence>MRSQKDGTTQPSKRGTSHRRTGHGEVLGQDSLSVRPAGIAEGIDSNTLSRYDGHP</sequence>